<organism evidence="2 3">
    <name type="scientific">Salinibacter phage M8CC-19</name>
    <dbReference type="NCBI Taxonomy" id="2681613"/>
    <lineage>
        <taxon>Viruses</taxon>
        <taxon>Duplodnaviria</taxon>
        <taxon>Heunggongvirae</taxon>
        <taxon>Uroviricota</taxon>
        <taxon>Caudoviricetes</taxon>
        <taxon>Kryptosalinivirus</taxon>
        <taxon>Kryptosalinivirus M8CC19</taxon>
    </lineage>
</organism>
<reference evidence="2 3" key="1">
    <citation type="submission" date="2017-07" db="EMBL/GenBank/DDBJ databases">
        <title>Characterization of ecologically diverse viruses infecting co-occurring strains of cosmopolitan hyperhalophilic Bacteroidetes.</title>
        <authorList>
            <person name="Villamor J."/>
            <person name="Ramos-Barbero M.D."/>
            <person name="Gonzalez-Torres P."/>
            <person name="Gabaldon T."/>
            <person name="Rollesso-Mora R."/>
            <person name="Meseguer I."/>
            <person name="Martinez-Garcia M."/>
            <person name="Santos F."/>
            <person name="Anton J."/>
        </authorList>
    </citation>
    <scope>NUCLEOTIDE SEQUENCE [LARGE SCALE GENOMIC DNA]</scope>
</reference>
<dbReference type="Proteomes" id="UP000241693">
    <property type="component" value="Segment"/>
</dbReference>
<feature type="region of interest" description="Disordered" evidence="1">
    <location>
        <begin position="1"/>
        <end position="49"/>
    </location>
</feature>
<evidence type="ECO:0000313" key="2">
    <source>
        <dbReference type="EMBL" id="AUO79023.1"/>
    </source>
</evidence>
<keyword evidence="3" id="KW-1185">Reference proteome</keyword>
<evidence type="ECO:0000313" key="3">
    <source>
        <dbReference type="Proteomes" id="UP000241693"/>
    </source>
</evidence>
<dbReference type="GeneID" id="40236209"/>
<evidence type="ECO:0000256" key="1">
    <source>
        <dbReference type="SAM" id="MobiDB-lite"/>
    </source>
</evidence>
<sequence precursor="true">MKTNNTGNPLCLMECNPPQRTQKPPYKKTPYSYDDSREQSPPLPRSLHP</sequence>
<name>A0A2I6UGA2_9CAUD</name>
<dbReference type="EMBL" id="MF580956">
    <property type="protein sequence ID" value="AUO79023.1"/>
    <property type="molecule type" value="Genomic_DNA"/>
</dbReference>
<protein>
    <submittedName>
        <fullName evidence="2">Uncharacterized protein</fullName>
    </submittedName>
</protein>
<dbReference type="RefSeq" id="YP_009639417.1">
    <property type="nucleotide sequence ID" value="NC_042349.1"/>
</dbReference>
<proteinExistence type="predicted"/>
<accession>A0A2I6UGA2</accession>
<dbReference type="KEGG" id="vg:40236209"/>